<dbReference type="AlphaFoldDB" id="A0A7Y6TUV0"/>
<dbReference type="RefSeq" id="WP_176065299.1">
    <property type="nucleotide sequence ID" value="NZ_JABWMJ010000001.1"/>
</dbReference>
<evidence type="ECO:0000313" key="3">
    <source>
        <dbReference type="EMBL" id="NUZ04385.1"/>
    </source>
</evidence>
<dbReference type="NCBIfam" id="TIGR01840">
    <property type="entry name" value="esterase_phb"/>
    <property type="match status" value="1"/>
</dbReference>
<keyword evidence="4" id="KW-1185">Reference proteome</keyword>
<dbReference type="Gene3D" id="3.40.50.1820">
    <property type="entry name" value="alpha/beta hydrolase"/>
    <property type="match status" value="1"/>
</dbReference>
<dbReference type="GO" id="GO:0005576">
    <property type="term" value="C:extracellular region"/>
    <property type="evidence" value="ECO:0007669"/>
    <property type="project" value="InterPro"/>
</dbReference>
<organism evidence="3 4">
    <name type="scientific">Piscinibacter koreensis</name>
    <dbReference type="NCBI Taxonomy" id="2742824"/>
    <lineage>
        <taxon>Bacteria</taxon>
        <taxon>Pseudomonadati</taxon>
        <taxon>Pseudomonadota</taxon>
        <taxon>Betaproteobacteria</taxon>
        <taxon>Burkholderiales</taxon>
        <taxon>Sphaerotilaceae</taxon>
        <taxon>Piscinibacter</taxon>
    </lineage>
</organism>
<sequence length="315" mass="33663">MPNRAQVATKPAPAGLVDGIFTNFAGTLDYKLYRSPNLRKRPPLFVMLHGGSQNALDFATGTRMNELADECGGIVLYPEQSKRANALGCWNWFDTRHQCAESGEPAMIAGLTRAVIAENHCDPTRVYVGGMSAGGAMALILGKAYPDLYAAVGVHSGVPCGAANDLFSAWQTMSNGPSSRFHASREPHPVATIVFHGDRDYTVHLSNAQAIHAQALCGTVDRSGELSANGPIHLPGGRAVTRVTQPGRRGIADAELWIIHGAGHAWAGGNAAASYTDADGPNASREMLRFFLQHRLRQRGVQRRSDVTSGEPRAA</sequence>
<dbReference type="Proteomes" id="UP000529637">
    <property type="component" value="Unassembled WGS sequence"/>
</dbReference>
<evidence type="ECO:0000256" key="1">
    <source>
        <dbReference type="ARBA" id="ARBA00022729"/>
    </source>
</evidence>
<dbReference type="SUPFAM" id="SSF53474">
    <property type="entry name" value="alpha/beta-Hydrolases"/>
    <property type="match status" value="2"/>
</dbReference>
<dbReference type="PANTHER" id="PTHR43037:SF1">
    <property type="entry name" value="BLL1128 PROTEIN"/>
    <property type="match status" value="1"/>
</dbReference>
<dbReference type="GO" id="GO:0016787">
    <property type="term" value="F:hydrolase activity"/>
    <property type="evidence" value="ECO:0007669"/>
    <property type="project" value="UniProtKB-KW"/>
</dbReference>
<keyword evidence="1" id="KW-0732">Signal</keyword>
<gene>
    <name evidence="3" type="ORF">HQN59_01285</name>
</gene>
<proteinExistence type="predicted"/>
<evidence type="ECO:0000313" key="4">
    <source>
        <dbReference type="Proteomes" id="UP000529637"/>
    </source>
</evidence>
<dbReference type="PANTHER" id="PTHR43037">
    <property type="entry name" value="UNNAMED PRODUCT-RELATED"/>
    <property type="match status" value="1"/>
</dbReference>
<accession>A0A7Y6TUV0</accession>
<keyword evidence="2" id="KW-0378">Hydrolase</keyword>
<dbReference type="InterPro" id="IPR029058">
    <property type="entry name" value="AB_hydrolase_fold"/>
</dbReference>
<evidence type="ECO:0000256" key="2">
    <source>
        <dbReference type="ARBA" id="ARBA00022801"/>
    </source>
</evidence>
<dbReference type="InterPro" id="IPR050955">
    <property type="entry name" value="Plant_Biomass_Hydrol_Est"/>
</dbReference>
<dbReference type="Pfam" id="PF10503">
    <property type="entry name" value="Esterase_PHB"/>
    <property type="match status" value="1"/>
</dbReference>
<reference evidence="3 4" key="1">
    <citation type="submission" date="2020-06" db="EMBL/GenBank/DDBJ databases">
        <title>Schlegella sp. ID0723 isolated from air conditioner.</title>
        <authorList>
            <person name="Kim D.Y."/>
            <person name="Kim D.-U."/>
        </authorList>
    </citation>
    <scope>NUCLEOTIDE SEQUENCE [LARGE SCALE GENOMIC DNA]</scope>
    <source>
        <strain evidence="3 4">ID0723</strain>
    </source>
</reference>
<comment type="caution">
    <text evidence="3">The sequence shown here is derived from an EMBL/GenBank/DDBJ whole genome shotgun (WGS) entry which is preliminary data.</text>
</comment>
<dbReference type="InterPro" id="IPR010126">
    <property type="entry name" value="Esterase_phb"/>
</dbReference>
<protein>
    <submittedName>
        <fullName evidence="3">PHB depolymerase family esterase</fullName>
    </submittedName>
</protein>
<name>A0A7Y6TUV0_9BURK</name>
<dbReference type="EMBL" id="JABWMJ010000001">
    <property type="protein sequence ID" value="NUZ04385.1"/>
    <property type="molecule type" value="Genomic_DNA"/>
</dbReference>